<evidence type="ECO:0000256" key="7">
    <source>
        <dbReference type="ARBA" id="ARBA00034478"/>
    </source>
</evidence>
<keyword evidence="11" id="KW-1185">Reference proteome</keyword>
<dbReference type="AlphaFoldDB" id="A0A1T4XPK3"/>
<evidence type="ECO:0000256" key="2">
    <source>
        <dbReference type="ARBA" id="ARBA00004777"/>
    </source>
</evidence>
<evidence type="ECO:0000256" key="9">
    <source>
        <dbReference type="RuleBase" id="RU003862"/>
    </source>
</evidence>
<comment type="pathway">
    <text evidence="7">Amino-acid biosynthesis; L-methionine biosynthesis via de novo pathway.</text>
</comment>
<dbReference type="OrthoDB" id="9812555at2"/>
<comment type="catalytic activity">
    <reaction evidence="8">
        <text>(6S)-5-methyl-5,6,7,8-tetrahydrofolate + NAD(+) = (6R)-5,10-methylene-5,6,7,8-tetrahydrofolate + NADH + H(+)</text>
        <dbReference type="Rhea" id="RHEA:19821"/>
        <dbReference type="ChEBI" id="CHEBI:15378"/>
        <dbReference type="ChEBI" id="CHEBI:15636"/>
        <dbReference type="ChEBI" id="CHEBI:18608"/>
        <dbReference type="ChEBI" id="CHEBI:57540"/>
        <dbReference type="ChEBI" id="CHEBI:57945"/>
        <dbReference type="EC" id="1.5.1.54"/>
    </reaction>
    <physiologicalReaction direction="right-to-left" evidence="8">
        <dbReference type="Rhea" id="RHEA:19823"/>
    </physiologicalReaction>
</comment>
<evidence type="ECO:0000313" key="10">
    <source>
        <dbReference type="EMBL" id="SKA91462.1"/>
    </source>
</evidence>
<accession>A0A1T4XPK3</accession>
<dbReference type="Gene3D" id="3.20.20.220">
    <property type="match status" value="1"/>
</dbReference>
<dbReference type="SUPFAM" id="SSF51730">
    <property type="entry name" value="FAD-linked oxidoreductase"/>
    <property type="match status" value="1"/>
</dbReference>
<organism evidence="10 11">
    <name type="scientific">Paucidesulfovibrio gracilis DSM 16080</name>
    <dbReference type="NCBI Taxonomy" id="1121449"/>
    <lineage>
        <taxon>Bacteria</taxon>
        <taxon>Pseudomonadati</taxon>
        <taxon>Thermodesulfobacteriota</taxon>
        <taxon>Desulfovibrionia</taxon>
        <taxon>Desulfovibrionales</taxon>
        <taxon>Desulfovibrionaceae</taxon>
        <taxon>Paucidesulfovibrio</taxon>
    </lineage>
</organism>
<dbReference type="EMBL" id="FUYC01000014">
    <property type="protein sequence ID" value="SKA91462.1"/>
    <property type="molecule type" value="Genomic_DNA"/>
</dbReference>
<evidence type="ECO:0000256" key="4">
    <source>
        <dbReference type="ARBA" id="ARBA00022630"/>
    </source>
</evidence>
<evidence type="ECO:0000313" key="11">
    <source>
        <dbReference type="Proteomes" id="UP000190027"/>
    </source>
</evidence>
<keyword evidence="5 9" id="KW-0274">FAD</keyword>
<gene>
    <name evidence="10" type="ORF">SAMN02745704_02341</name>
</gene>
<evidence type="ECO:0000256" key="3">
    <source>
        <dbReference type="ARBA" id="ARBA00006743"/>
    </source>
</evidence>
<evidence type="ECO:0000256" key="1">
    <source>
        <dbReference type="ARBA" id="ARBA00001974"/>
    </source>
</evidence>
<keyword evidence="4 9" id="KW-0285">Flavoprotein</keyword>
<dbReference type="RefSeq" id="WP_078717888.1">
    <property type="nucleotide sequence ID" value="NZ_FUYC01000014.1"/>
</dbReference>
<dbReference type="GO" id="GO:0009086">
    <property type="term" value="P:methionine biosynthetic process"/>
    <property type="evidence" value="ECO:0007669"/>
    <property type="project" value="TreeGrafter"/>
</dbReference>
<evidence type="ECO:0000256" key="8">
    <source>
        <dbReference type="ARBA" id="ARBA00048628"/>
    </source>
</evidence>
<dbReference type="CDD" id="cd00537">
    <property type="entry name" value="MTHFR"/>
    <property type="match status" value="1"/>
</dbReference>
<dbReference type="STRING" id="1121449.SAMN02745704_02341"/>
<reference evidence="10 11" key="1">
    <citation type="submission" date="2017-02" db="EMBL/GenBank/DDBJ databases">
        <authorList>
            <person name="Peterson S.W."/>
        </authorList>
    </citation>
    <scope>NUCLEOTIDE SEQUENCE [LARGE SCALE GENOMIC DNA]</scope>
    <source>
        <strain evidence="10 11">DSM 16080</strain>
    </source>
</reference>
<comment type="pathway">
    <text evidence="2 9">One-carbon metabolism; tetrahydrofolate interconversion.</text>
</comment>
<proteinExistence type="inferred from homology"/>
<protein>
    <recommendedName>
        <fullName evidence="9">Methylenetetrahydrofolate reductase</fullName>
    </recommendedName>
</protein>
<dbReference type="PANTHER" id="PTHR45754:SF3">
    <property type="entry name" value="METHYLENETETRAHYDROFOLATE REDUCTASE (NADPH)"/>
    <property type="match status" value="1"/>
</dbReference>
<dbReference type="GO" id="GO:0035999">
    <property type="term" value="P:tetrahydrofolate interconversion"/>
    <property type="evidence" value="ECO:0007669"/>
    <property type="project" value="UniProtKB-UniPathway"/>
</dbReference>
<evidence type="ECO:0000256" key="6">
    <source>
        <dbReference type="ARBA" id="ARBA00023002"/>
    </source>
</evidence>
<dbReference type="GO" id="GO:0005829">
    <property type="term" value="C:cytosol"/>
    <property type="evidence" value="ECO:0007669"/>
    <property type="project" value="TreeGrafter"/>
</dbReference>
<comment type="cofactor">
    <cofactor evidence="1 9">
        <name>FAD</name>
        <dbReference type="ChEBI" id="CHEBI:57692"/>
    </cofactor>
</comment>
<name>A0A1T4XPK3_9BACT</name>
<dbReference type="Pfam" id="PF02219">
    <property type="entry name" value="MTHFR"/>
    <property type="match status" value="1"/>
</dbReference>
<dbReference type="PANTHER" id="PTHR45754">
    <property type="entry name" value="METHYLENETETRAHYDROFOLATE REDUCTASE"/>
    <property type="match status" value="1"/>
</dbReference>
<dbReference type="UniPathway" id="UPA00193"/>
<dbReference type="GO" id="GO:0071949">
    <property type="term" value="F:FAD binding"/>
    <property type="evidence" value="ECO:0007669"/>
    <property type="project" value="TreeGrafter"/>
</dbReference>
<dbReference type="InterPro" id="IPR029041">
    <property type="entry name" value="FAD-linked_oxidoreductase-like"/>
</dbReference>
<sequence length="292" mass="31221">MQERIPDLIRPGTPFVSFEFFPPRDEEARQRMLRVGEELKVLHPLFVSVTCGAGGGGGRGTLQAANMLHTALGYRVMPHLTCCGLEPKGVDDALAQFQANGINNVLALRGDGTDGNGPDGDAPLQHASDLVEHIRKSYPDIALGVAAYPEPHPQSPSVQADIDMLRFKLDAGSDFGVTQLFFDNRRYFDMVERLADQGCHKPVIPGIMPLRTMASARRILSLCGAAIPGNLYAALEKAHAQGGDDAVREVGTAHAVQQVQGLLNGGAPGIHLYPLNQSSQCLDVAQQAGLLG</sequence>
<dbReference type="InterPro" id="IPR003171">
    <property type="entry name" value="Mehydrof_redctse-like"/>
</dbReference>
<dbReference type="Proteomes" id="UP000190027">
    <property type="component" value="Unassembled WGS sequence"/>
</dbReference>
<dbReference type="GO" id="GO:0106312">
    <property type="term" value="F:methylenetetrahydrofolate reductase (NADH) activity"/>
    <property type="evidence" value="ECO:0007669"/>
    <property type="project" value="UniProtKB-EC"/>
</dbReference>
<evidence type="ECO:0000256" key="5">
    <source>
        <dbReference type="ARBA" id="ARBA00022827"/>
    </source>
</evidence>
<keyword evidence="6 9" id="KW-0560">Oxidoreductase</keyword>
<comment type="similarity">
    <text evidence="3 9">Belongs to the methylenetetrahydrofolate reductase family.</text>
</comment>